<protein>
    <submittedName>
        <fullName evidence="10">Cation:proton antiporter</fullName>
    </submittedName>
</protein>
<proteinExistence type="inferred from homology"/>
<dbReference type="Pfam" id="PF02254">
    <property type="entry name" value="TrkA_N"/>
    <property type="match status" value="1"/>
</dbReference>
<evidence type="ECO:0000256" key="1">
    <source>
        <dbReference type="ARBA" id="ARBA00004141"/>
    </source>
</evidence>
<keyword evidence="4 7" id="KW-0812">Transmembrane</keyword>
<evidence type="ECO:0000259" key="9">
    <source>
        <dbReference type="Pfam" id="PF02254"/>
    </source>
</evidence>
<sequence>MFEVICVSFAFVFGLAMRQIGLPPMVGFLAAGFAINALGPVLRLPEATGDILDYLSHLGVLLLLFAVGMKLRLRQIAQPQVLGGALLHFVVSIIVVTPGLVLFLGLDLRTAAMLAVMLAFSSTVFSAKVLEEKRDIGAFYGRTAIGILVLQDIIALVVLSIWGGQAPSVWALYVLALPLLRPLLFRILDLTGQDELLVLMGMLLALVIGGMGFEFVGLSSEIGALAMGLMLSTHKRAKELTDALWGLKEAFLVGFFLQIGMSGLPDPGDLVFAGVFIVLLPLKAVLFYLLLLLFRLRARSAFLAAVNLATYSELALILAADLVPDKLVAMALLVSLSFVAASPVNRMAQALSDRYESQLQRFQTTRYHRDELPTDLGNARILILGMGRTGSAAYQYLLPFEDQLVGIDSDIYKVEPHRQAGRNVLWADVEDAGFWRGVNIAGLDAAVLAMDGTEAKEAAAWALRSKGFAGPIISHVLHEQEVERLKAAGATHLYLTMNQAGMALADHTARALDLEVTPSELGRS</sequence>
<dbReference type="InterPro" id="IPR003148">
    <property type="entry name" value="RCK_N"/>
</dbReference>
<dbReference type="EMBL" id="JBHLWE010000005">
    <property type="protein sequence ID" value="MFC0339467.1"/>
    <property type="molecule type" value="Genomic_DNA"/>
</dbReference>
<dbReference type="RefSeq" id="WP_377697144.1">
    <property type="nucleotide sequence ID" value="NZ_JBHLWE010000005.1"/>
</dbReference>
<evidence type="ECO:0000256" key="6">
    <source>
        <dbReference type="ARBA" id="ARBA00023136"/>
    </source>
</evidence>
<dbReference type="Pfam" id="PF00999">
    <property type="entry name" value="Na_H_Exchanger"/>
    <property type="match status" value="1"/>
</dbReference>
<evidence type="ECO:0000256" key="2">
    <source>
        <dbReference type="ARBA" id="ARBA00005551"/>
    </source>
</evidence>
<feature type="transmembrane region" description="Helical" evidence="7">
    <location>
        <begin position="301"/>
        <end position="320"/>
    </location>
</feature>
<comment type="caution">
    <text evidence="10">The sequence shown here is derived from an EMBL/GenBank/DDBJ whole genome shotgun (WGS) entry which is preliminary data.</text>
</comment>
<dbReference type="PANTHER" id="PTHR42751">
    <property type="entry name" value="SODIUM/HYDROGEN EXCHANGER FAMILY/TRKA DOMAIN PROTEIN"/>
    <property type="match status" value="1"/>
</dbReference>
<keyword evidence="5 7" id="KW-1133">Transmembrane helix</keyword>
<evidence type="ECO:0000313" key="10">
    <source>
        <dbReference type="EMBL" id="MFC0339467.1"/>
    </source>
</evidence>
<feature type="domain" description="Cation/H+ exchanger transmembrane" evidence="8">
    <location>
        <begin position="9"/>
        <end position="338"/>
    </location>
</feature>
<feature type="transmembrane region" description="Helical" evidence="7">
    <location>
        <begin position="270"/>
        <end position="294"/>
    </location>
</feature>
<evidence type="ECO:0000256" key="4">
    <source>
        <dbReference type="ARBA" id="ARBA00022692"/>
    </source>
</evidence>
<dbReference type="Proteomes" id="UP001589799">
    <property type="component" value="Unassembled WGS sequence"/>
</dbReference>
<feature type="transmembrane region" description="Helical" evidence="7">
    <location>
        <begin position="326"/>
        <end position="344"/>
    </location>
</feature>
<evidence type="ECO:0000256" key="7">
    <source>
        <dbReference type="SAM" id="Phobius"/>
    </source>
</evidence>
<reference evidence="10 11" key="1">
    <citation type="submission" date="2024-09" db="EMBL/GenBank/DDBJ databases">
        <authorList>
            <person name="Sun Q."/>
            <person name="Mori K."/>
        </authorList>
    </citation>
    <scope>NUCLEOTIDE SEQUENCE [LARGE SCALE GENOMIC DNA]</scope>
    <source>
        <strain evidence="10 11">KCTC 22789</strain>
    </source>
</reference>
<dbReference type="Gene3D" id="3.40.50.720">
    <property type="entry name" value="NAD(P)-binding Rossmann-like Domain"/>
    <property type="match status" value="1"/>
</dbReference>
<evidence type="ECO:0000256" key="3">
    <source>
        <dbReference type="ARBA" id="ARBA00022448"/>
    </source>
</evidence>
<evidence type="ECO:0000313" key="11">
    <source>
        <dbReference type="Proteomes" id="UP001589799"/>
    </source>
</evidence>
<feature type="domain" description="RCK N-terminal" evidence="9">
    <location>
        <begin position="381"/>
        <end position="493"/>
    </location>
</feature>
<comment type="subcellular location">
    <subcellularLocation>
        <location evidence="1">Membrane</location>
        <topology evidence="1">Multi-pass membrane protein</topology>
    </subcellularLocation>
</comment>
<name>A0ABV6HZS3_9RHOB</name>
<dbReference type="InterPro" id="IPR038770">
    <property type="entry name" value="Na+/solute_symporter_sf"/>
</dbReference>
<feature type="transmembrane region" description="Helical" evidence="7">
    <location>
        <begin position="196"/>
        <end position="218"/>
    </location>
</feature>
<feature type="transmembrane region" description="Helical" evidence="7">
    <location>
        <begin position="85"/>
        <end position="104"/>
    </location>
</feature>
<organism evidence="10 11">
    <name type="scientific">Paracoccus niistensis</name>
    <dbReference type="NCBI Taxonomy" id="632935"/>
    <lineage>
        <taxon>Bacteria</taxon>
        <taxon>Pseudomonadati</taxon>
        <taxon>Pseudomonadota</taxon>
        <taxon>Alphaproteobacteria</taxon>
        <taxon>Rhodobacterales</taxon>
        <taxon>Paracoccaceae</taxon>
        <taxon>Paracoccus</taxon>
    </lineage>
</organism>
<evidence type="ECO:0000259" key="8">
    <source>
        <dbReference type="Pfam" id="PF00999"/>
    </source>
</evidence>
<accession>A0ABV6HZS3</accession>
<comment type="similarity">
    <text evidence="2">Belongs to the monovalent cation:proton antiporter 2 (CPA2) transporter (TC 2.A.37) family.</text>
</comment>
<feature type="transmembrane region" description="Helical" evidence="7">
    <location>
        <begin position="54"/>
        <end position="73"/>
    </location>
</feature>
<dbReference type="InterPro" id="IPR006153">
    <property type="entry name" value="Cation/H_exchanger_TM"/>
</dbReference>
<dbReference type="Gene3D" id="1.20.1530.20">
    <property type="match status" value="1"/>
</dbReference>
<keyword evidence="3" id="KW-0813">Transport</keyword>
<gene>
    <name evidence="10" type="ORF">ACFFII_01645</name>
</gene>
<dbReference type="InterPro" id="IPR036291">
    <property type="entry name" value="NAD(P)-bd_dom_sf"/>
</dbReference>
<dbReference type="PANTHER" id="PTHR42751:SF1">
    <property type="entry name" value="CATION_PROTON ANTIPORTER YBAL-RELATED"/>
    <property type="match status" value="1"/>
</dbReference>
<feature type="transmembrane region" description="Helical" evidence="7">
    <location>
        <begin position="139"/>
        <end position="162"/>
    </location>
</feature>
<keyword evidence="6 7" id="KW-0472">Membrane</keyword>
<dbReference type="SUPFAM" id="SSF51735">
    <property type="entry name" value="NAD(P)-binding Rossmann-fold domains"/>
    <property type="match status" value="1"/>
</dbReference>
<keyword evidence="11" id="KW-1185">Reference proteome</keyword>
<evidence type="ECO:0000256" key="5">
    <source>
        <dbReference type="ARBA" id="ARBA00022989"/>
    </source>
</evidence>
<feature type="transmembrane region" description="Helical" evidence="7">
    <location>
        <begin position="110"/>
        <end position="127"/>
    </location>
</feature>